<dbReference type="PANTHER" id="PTHR23110">
    <property type="entry name" value="BTB DOMAIN TRANSCRIPTION FACTOR"/>
    <property type="match status" value="1"/>
</dbReference>
<organism evidence="8 9">
    <name type="scientific">Glossina pallidipes</name>
    <name type="common">Tsetse fly</name>
    <dbReference type="NCBI Taxonomy" id="7398"/>
    <lineage>
        <taxon>Eukaryota</taxon>
        <taxon>Metazoa</taxon>
        <taxon>Ecdysozoa</taxon>
        <taxon>Arthropoda</taxon>
        <taxon>Hexapoda</taxon>
        <taxon>Insecta</taxon>
        <taxon>Pterygota</taxon>
        <taxon>Neoptera</taxon>
        <taxon>Endopterygota</taxon>
        <taxon>Diptera</taxon>
        <taxon>Brachycera</taxon>
        <taxon>Muscomorpha</taxon>
        <taxon>Hippoboscoidea</taxon>
        <taxon>Glossinidae</taxon>
        <taxon>Glossina</taxon>
    </lineage>
</organism>
<dbReference type="STRING" id="7398.A0A1B0AGB4"/>
<protein>
    <recommendedName>
        <fullName evidence="10">BTB domain-containing protein</fullName>
    </recommendedName>
</protein>
<evidence type="ECO:0000259" key="7">
    <source>
        <dbReference type="PROSITE" id="PS50960"/>
    </source>
</evidence>
<keyword evidence="9" id="KW-1185">Reference proteome</keyword>
<evidence type="ECO:0000256" key="4">
    <source>
        <dbReference type="PROSITE-ProRule" id="PRU00320"/>
    </source>
</evidence>
<evidence type="ECO:0000256" key="3">
    <source>
        <dbReference type="ARBA" id="ARBA00023242"/>
    </source>
</evidence>
<name>A0A1B0AGB4_GLOPL</name>
<feature type="compositionally biased region" description="Low complexity" evidence="5">
    <location>
        <begin position="450"/>
        <end position="463"/>
    </location>
</feature>
<evidence type="ECO:0008006" key="10">
    <source>
        <dbReference type="Google" id="ProtNLM"/>
    </source>
</evidence>
<dbReference type="SUPFAM" id="SSF46689">
    <property type="entry name" value="Homeodomain-like"/>
    <property type="match status" value="1"/>
</dbReference>
<dbReference type="AlphaFoldDB" id="A0A1B0AGB4"/>
<evidence type="ECO:0000313" key="9">
    <source>
        <dbReference type="Proteomes" id="UP000092445"/>
    </source>
</evidence>
<feature type="DNA-binding region" description="H-T-H motif" evidence="4">
    <location>
        <begin position="497"/>
        <end position="517"/>
    </location>
</feature>
<dbReference type="InterPro" id="IPR007889">
    <property type="entry name" value="HTH_Psq"/>
</dbReference>
<dbReference type="Pfam" id="PF05225">
    <property type="entry name" value="HTH_psq"/>
    <property type="match status" value="1"/>
</dbReference>
<feature type="domain" description="BTB" evidence="6">
    <location>
        <begin position="132"/>
        <end position="198"/>
    </location>
</feature>
<dbReference type="SMART" id="SM00225">
    <property type="entry name" value="BTB"/>
    <property type="match status" value="1"/>
</dbReference>
<evidence type="ECO:0000256" key="5">
    <source>
        <dbReference type="SAM" id="MobiDB-lite"/>
    </source>
</evidence>
<dbReference type="InterPro" id="IPR011333">
    <property type="entry name" value="SKP1/BTB/POZ_sf"/>
</dbReference>
<dbReference type="InterPro" id="IPR051095">
    <property type="entry name" value="Dros_DevTransReg"/>
</dbReference>
<reference evidence="8" key="2">
    <citation type="submission" date="2020-05" db="UniProtKB">
        <authorList>
            <consortium name="EnsemblMetazoa"/>
        </authorList>
    </citation>
    <scope>IDENTIFICATION</scope>
    <source>
        <strain evidence="8">IAEA</strain>
    </source>
</reference>
<evidence type="ECO:0000256" key="2">
    <source>
        <dbReference type="ARBA" id="ARBA00023125"/>
    </source>
</evidence>
<dbReference type="Proteomes" id="UP000092445">
    <property type="component" value="Unassembled WGS sequence"/>
</dbReference>
<dbReference type="Gene3D" id="1.10.10.60">
    <property type="entry name" value="Homeodomain-like"/>
    <property type="match status" value="1"/>
</dbReference>
<sequence length="779" mass="86247">CIDECLAPFLRNNVLFISSPHHRHHHHHHHHQLHFMNCAIFQTVPLHWKRVKLALKFRKYFARYAGYTNFATPVLPQPQDQRGVHQLSSYTMEGPPPGPPLGEPQTYCLRWNLHQSNLVDILDVLYKRENYVDCTIIVDDNEKFKAHRVVLAANSPYFHSILQDVPGEHCSIIFPGVKKYEMEALLEYMYTGEVDVTQSLIPRIMRIAEELKVKGLFDMADLKEKFSKASEECNERAVDRCTRPISPDVLYRSPASTSSNCAQIPRITKDSDSLDHHEASLISTSSNISPSSTQNFGLVASTPCGQWTMSPSSAAAAMINSVYDAGNDINSLKHAAEMSAFPHIVNGEDTPILRNVLGHTNPADSSQSLPLVLPSTSASAAATAASTKGDVSSSAHMVGQSSHGFSLNGSDYSANRQPDRHSQLPQQQQHDEQHSPLTDRSFDDEGTFANRSSSSSYDSNVNSAQTGNQKPEWKRYKQYTRNDIMSAIQCVKQGMTALQASKKYGVPSRTLYDKVKKLGITTGRPINRSFKRSPNQTNVESSAAFPYAHAYGQASTSVAMAAAAAMQDVSRENNELKEQLQRPSEPHHLPQAMAHPTLLDRAFLQQALESRGGGDIAGREALHAMALAAVAQAAANHISTNPGANGNAARSPSPATFPLIKYCNAMHIDEPEGLERSGSGNSLERHQQIMEIDDDNHAQDLTINRKTIKSPLAVEQREQRPLSTNILPTMSQPRSSQEAERTVIINSKLPLNLSDEFIPESAMKREVVDDHLRRFSKDT</sequence>
<dbReference type="PANTHER" id="PTHR23110:SF105">
    <property type="entry name" value="RIBBON, ISOFORM C"/>
    <property type="match status" value="1"/>
</dbReference>
<dbReference type="InterPro" id="IPR009057">
    <property type="entry name" value="Homeodomain-like_sf"/>
</dbReference>
<feature type="region of interest" description="Disordered" evidence="5">
    <location>
        <begin position="392"/>
        <end position="475"/>
    </location>
</feature>
<evidence type="ECO:0000259" key="6">
    <source>
        <dbReference type="PROSITE" id="PS50097"/>
    </source>
</evidence>
<dbReference type="GO" id="GO:0006357">
    <property type="term" value="P:regulation of transcription by RNA polymerase II"/>
    <property type="evidence" value="ECO:0007669"/>
    <property type="project" value="TreeGrafter"/>
</dbReference>
<dbReference type="InterPro" id="IPR000210">
    <property type="entry name" value="BTB/POZ_dom"/>
</dbReference>
<dbReference type="PROSITE" id="PS50960">
    <property type="entry name" value="HTH_PSQ"/>
    <property type="match status" value="1"/>
</dbReference>
<feature type="compositionally biased region" description="Polar residues" evidence="5">
    <location>
        <begin position="392"/>
        <end position="416"/>
    </location>
</feature>
<comment type="subcellular location">
    <subcellularLocation>
        <location evidence="1 4">Nucleus</location>
    </subcellularLocation>
</comment>
<dbReference type="GO" id="GO:0005634">
    <property type="term" value="C:nucleus"/>
    <property type="evidence" value="ECO:0007669"/>
    <property type="project" value="UniProtKB-SubCell"/>
</dbReference>
<dbReference type="SUPFAM" id="SSF54695">
    <property type="entry name" value="POZ domain"/>
    <property type="match status" value="1"/>
</dbReference>
<dbReference type="FunFam" id="1.10.10.60:FF:000019">
    <property type="entry name" value="Ligand-dependent corepressor isoform 1"/>
    <property type="match status" value="1"/>
</dbReference>
<dbReference type="CDD" id="cd18315">
    <property type="entry name" value="BTB_POZ_BAB-like"/>
    <property type="match status" value="1"/>
</dbReference>
<dbReference type="VEuPathDB" id="VectorBase:GPAI044864"/>
<feature type="domain" description="HTH psq-type" evidence="7">
    <location>
        <begin position="470"/>
        <end position="521"/>
    </location>
</feature>
<keyword evidence="3 4" id="KW-0539">Nucleus</keyword>
<accession>A0A1B0AGB4</accession>
<dbReference type="Pfam" id="PF00651">
    <property type="entry name" value="BTB"/>
    <property type="match status" value="1"/>
</dbReference>
<evidence type="ECO:0000313" key="8">
    <source>
        <dbReference type="EnsemblMetazoa" id="GPAI044864-PA"/>
    </source>
</evidence>
<dbReference type="EnsemblMetazoa" id="GPAI044864-RA">
    <property type="protein sequence ID" value="GPAI044864-PA"/>
    <property type="gene ID" value="GPAI044864"/>
</dbReference>
<keyword evidence="2 4" id="KW-0238">DNA-binding</keyword>
<dbReference type="Gene3D" id="3.30.710.10">
    <property type="entry name" value="Potassium Channel Kv1.1, Chain A"/>
    <property type="match status" value="1"/>
</dbReference>
<reference evidence="9" key="1">
    <citation type="submission" date="2014-03" db="EMBL/GenBank/DDBJ databases">
        <authorList>
            <person name="Aksoy S."/>
            <person name="Warren W."/>
            <person name="Wilson R.K."/>
        </authorList>
    </citation>
    <scope>NUCLEOTIDE SEQUENCE [LARGE SCALE GENOMIC DNA]</scope>
    <source>
        <strain evidence="9">IAEA</strain>
    </source>
</reference>
<dbReference type="GO" id="GO:0003677">
    <property type="term" value="F:DNA binding"/>
    <property type="evidence" value="ECO:0007669"/>
    <property type="project" value="UniProtKB-UniRule"/>
</dbReference>
<dbReference type="PROSITE" id="PS50097">
    <property type="entry name" value="BTB"/>
    <property type="match status" value="1"/>
</dbReference>
<proteinExistence type="predicted"/>
<evidence type="ECO:0000256" key="1">
    <source>
        <dbReference type="ARBA" id="ARBA00004123"/>
    </source>
</evidence>